<organism evidence="15 16">
    <name type="scientific">Batillaria attramentaria</name>
    <dbReference type="NCBI Taxonomy" id="370345"/>
    <lineage>
        <taxon>Eukaryota</taxon>
        <taxon>Metazoa</taxon>
        <taxon>Spiralia</taxon>
        <taxon>Lophotrochozoa</taxon>
        <taxon>Mollusca</taxon>
        <taxon>Gastropoda</taxon>
        <taxon>Caenogastropoda</taxon>
        <taxon>Sorbeoconcha</taxon>
        <taxon>Cerithioidea</taxon>
        <taxon>Batillariidae</taxon>
        <taxon>Batillaria</taxon>
    </lineage>
</organism>
<keyword evidence="5" id="KW-0769">Symport</keyword>
<feature type="transmembrane region" description="Helical" evidence="14">
    <location>
        <begin position="452"/>
        <end position="473"/>
    </location>
</feature>
<evidence type="ECO:0000256" key="13">
    <source>
        <dbReference type="RuleBase" id="RU362091"/>
    </source>
</evidence>
<keyword evidence="9" id="KW-0406">Ion transport</keyword>
<dbReference type="PANTHER" id="PTHR45897:SF4">
    <property type="entry name" value="HIGH-AFFINITY CHOLINE TRANSPORTER 1"/>
    <property type="match status" value="1"/>
</dbReference>
<evidence type="ECO:0000256" key="7">
    <source>
        <dbReference type="ARBA" id="ARBA00022989"/>
    </source>
</evidence>
<dbReference type="GO" id="GO:0006814">
    <property type="term" value="P:sodium ion transport"/>
    <property type="evidence" value="ECO:0007669"/>
    <property type="project" value="UniProtKB-KW"/>
</dbReference>
<evidence type="ECO:0000256" key="9">
    <source>
        <dbReference type="ARBA" id="ARBA00023065"/>
    </source>
</evidence>
<evidence type="ECO:0000256" key="6">
    <source>
        <dbReference type="ARBA" id="ARBA00022979"/>
    </source>
</evidence>
<dbReference type="GO" id="GO:0015293">
    <property type="term" value="F:symporter activity"/>
    <property type="evidence" value="ECO:0007669"/>
    <property type="project" value="UniProtKB-KW"/>
</dbReference>
<evidence type="ECO:0000256" key="1">
    <source>
        <dbReference type="ARBA" id="ARBA00004141"/>
    </source>
</evidence>
<keyword evidence="6" id="KW-0530">Neurotransmitter biosynthesis</keyword>
<dbReference type="PANTHER" id="PTHR45897">
    <property type="entry name" value="HIGH-AFFINITY CHOLINE TRANSPORTER 1"/>
    <property type="match status" value="1"/>
</dbReference>
<dbReference type="Proteomes" id="UP001519460">
    <property type="component" value="Unassembled WGS sequence"/>
</dbReference>
<dbReference type="EMBL" id="JACVVK020000122">
    <property type="protein sequence ID" value="KAK7490860.1"/>
    <property type="molecule type" value="Genomic_DNA"/>
</dbReference>
<evidence type="ECO:0000256" key="11">
    <source>
        <dbReference type="ARBA" id="ARBA00023180"/>
    </source>
</evidence>
<keyword evidence="7 14" id="KW-1133">Transmembrane helix</keyword>
<feature type="transmembrane region" description="Helical" evidence="14">
    <location>
        <begin position="376"/>
        <end position="401"/>
    </location>
</feature>
<feature type="transmembrane region" description="Helical" evidence="14">
    <location>
        <begin position="6"/>
        <end position="26"/>
    </location>
</feature>
<evidence type="ECO:0000256" key="10">
    <source>
        <dbReference type="ARBA" id="ARBA00023136"/>
    </source>
</evidence>
<evidence type="ECO:0000256" key="12">
    <source>
        <dbReference type="ARBA" id="ARBA00023201"/>
    </source>
</evidence>
<keyword evidence="4 14" id="KW-0812">Transmembrane</keyword>
<dbReference type="AlphaFoldDB" id="A0ABD0KUL6"/>
<gene>
    <name evidence="15" type="ORF">BaRGS_00017916</name>
</gene>
<evidence type="ECO:0000313" key="16">
    <source>
        <dbReference type="Proteomes" id="UP001519460"/>
    </source>
</evidence>
<feature type="transmembrane region" description="Helical" evidence="14">
    <location>
        <begin position="253"/>
        <end position="272"/>
    </location>
</feature>
<comment type="similarity">
    <text evidence="2 13">Belongs to the sodium:solute symporter (SSF) (TC 2.A.21) family.</text>
</comment>
<evidence type="ECO:0000256" key="4">
    <source>
        <dbReference type="ARBA" id="ARBA00022692"/>
    </source>
</evidence>
<evidence type="ECO:0000256" key="14">
    <source>
        <dbReference type="SAM" id="Phobius"/>
    </source>
</evidence>
<keyword evidence="16" id="KW-1185">Reference proteome</keyword>
<dbReference type="InterPro" id="IPR052244">
    <property type="entry name" value="Choline_transporter"/>
</dbReference>
<keyword evidence="11" id="KW-0325">Glycoprotein</keyword>
<dbReference type="GO" id="GO:0015220">
    <property type="term" value="F:choline transmembrane transporter activity"/>
    <property type="evidence" value="ECO:0007669"/>
    <property type="project" value="UniProtKB-ARBA"/>
</dbReference>
<protein>
    <recommendedName>
        <fullName evidence="17">High affinity choline transporter 1</fullName>
    </recommendedName>
</protein>
<dbReference type="CDD" id="cd11474">
    <property type="entry name" value="SLC5sbd_CHT"/>
    <property type="match status" value="1"/>
</dbReference>
<sequence length="540" mass="58204">MSVNVAGLCSVVVFYIVILVMGIIAARKTAKSGTKEDVILADRSMGILLSFFTLTATNVGGGYINGTAESIAFDGLLWTQAPVCYSIAFFIAGVVYAPKVRKAGYVTMFDPFQLKYGRKVGALLFLPQMLGDMFWAASILAALGNTVAVILDFDATWSTVISAAVVIVYTFLGGLYSVAYTDVIQFFFIAVGLYLVFPFAWTHSAVDVSRVSGTWLGTIPTAYIGQYIDTALLLTLGGFPWQIARVSCVMSGAAALVLSIPPAFIGLAGAAADWNQTLYPGEVPLPESRRSFVLPLAMQYLCPLPVSIIGIGAVSAAVMSSADSCILASASVFAKNIYCDIIRPKASDREMVWVLRVSVVVGGVLATLIACTANSVYGLFVLCSDLMYVILFPQFTLVLWFTQSNAYGCLAGYSVAFLLRVLGGEPLIGLPALLRFPLYDEVAGQLFPFRTFSMLCNCAVTIAVSLLTNAVFFRGWVPAKYDKLNCLRQRTIDMVDKRDLEPTATEMVVTAPVRGDSELARRTIRPGALLCEDGNDEKLT</sequence>
<dbReference type="Pfam" id="PF00474">
    <property type="entry name" value="SSF"/>
    <property type="match status" value="2"/>
</dbReference>
<accession>A0ABD0KUL6</accession>
<feature type="transmembrane region" description="Helical" evidence="14">
    <location>
        <begin position="155"/>
        <end position="176"/>
    </location>
</feature>
<feature type="transmembrane region" description="Helical" evidence="14">
    <location>
        <begin position="120"/>
        <end position="143"/>
    </location>
</feature>
<dbReference type="PROSITE" id="PS50283">
    <property type="entry name" value="NA_SOLUT_SYMP_3"/>
    <property type="match status" value="1"/>
</dbReference>
<proteinExistence type="inferred from homology"/>
<evidence type="ECO:0000256" key="2">
    <source>
        <dbReference type="ARBA" id="ARBA00006434"/>
    </source>
</evidence>
<evidence type="ECO:0000256" key="5">
    <source>
        <dbReference type="ARBA" id="ARBA00022847"/>
    </source>
</evidence>
<feature type="transmembrane region" description="Helical" evidence="14">
    <location>
        <begin position="76"/>
        <end position="99"/>
    </location>
</feature>
<dbReference type="GO" id="GO:0016020">
    <property type="term" value="C:membrane"/>
    <property type="evidence" value="ECO:0007669"/>
    <property type="project" value="UniProtKB-SubCell"/>
</dbReference>
<evidence type="ECO:0008006" key="17">
    <source>
        <dbReference type="Google" id="ProtNLM"/>
    </source>
</evidence>
<evidence type="ECO:0000256" key="3">
    <source>
        <dbReference type="ARBA" id="ARBA00022448"/>
    </source>
</evidence>
<feature type="transmembrane region" description="Helical" evidence="14">
    <location>
        <begin position="47"/>
        <end position="64"/>
    </location>
</feature>
<evidence type="ECO:0000256" key="8">
    <source>
        <dbReference type="ARBA" id="ARBA00023053"/>
    </source>
</evidence>
<keyword evidence="3" id="KW-0813">Transport</keyword>
<feature type="transmembrane region" description="Helical" evidence="14">
    <location>
        <begin position="353"/>
        <end position="370"/>
    </location>
</feature>
<reference evidence="15 16" key="1">
    <citation type="journal article" date="2023" name="Sci. Data">
        <title>Genome assembly of the Korean intertidal mud-creeper Batillaria attramentaria.</title>
        <authorList>
            <person name="Patra A.K."/>
            <person name="Ho P.T."/>
            <person name="Jun S."/>
            <person name="Lee S.J."/>
            <person name="Kim Y."/>
            <person name="Won Y.J."/>
        </authorList>
    </citation>
    <scope>NUCLEOTIDE SEQUENCE [LARGE SCALE GENOMIC DNA]</scope>
    <source>
        <strain evidence="15">Wonlab-2016</strain>
    </source>
</reference>
<name>A0ABD0KUL6_9CAEN</name>
<dbReference type="InterPro" id="IPR038377">
    <property type="entry name" value="Na/Glc_symporter_sf"/>
</dbReference>
<feature type="transmembrane region" description="Helical" evidence="14">
    <location>
        <begin position="292"/>
        <end position="314"/>
    </location>
</feature>
<dbReference type="Gene3D" id="1.20.1730.10">
    <property type="entry name" value="Sodium/glucose cotransporter"/>
    <property type="match status" value="1"/>
</dbReference>
<keyword evidence="12" id="KW-0739">Sodium transport</keyword>
<dbReference type="InterPro" id="IPR001734">
    <property type="entry name" value="Na/solute_symporter"/>
</dbReference>
<keyword evidence="10 14" id="KW-0472">Membrane</keyword>
<feature type="transmembrane region" description="Helical" evidence="14">
    <location>
        <begin position="413"/>
        <end position="432"/>
    </location>
</feature>
<feature type="transmembrane region" description="Helical" evidence="14">
    <location>
        <begin position="183"/>
        <end position="201"/>
    </location>
</feature>
<keyword evidence="8" id="KW-0915">Sodium</keyword>
<comment type="caution">
    <text evidence="15">The sequence shown here is derived from an EMBL/GenBank/DDBJ whole genome shotgun (WGS) entry which is preliminary data.</text>
</comment>
<feature type="transmembrane region" description="Helical" evidence="14">
    <location>
        <begin position="221"/>
        <end position="241"/>
    </location>
</feature>
<comment type="subcellular location">
    <subcellularLocation>
        <location evidence="1">Membrane</location>
        <topology evidence="1">Multi-pass membrane protein</topology>
    </subcellularLocation>
</comment>
<evidence type="ECO:0000313" key="15">
    <source>
        <dbReference type="EMBL" id="KAK7490860.1"/>
    </source>
</evidence>